<feature type="domain" description="Anti-sigma-28 factor FlgM C-terminal" evidence="8">
    <location>
        <begin position="32"/>
        <end position="81"/>
    </location>
</feature>
<evidence type="ECO:0000256" key="7">
    <source>
        <dbReference type="SAM" id="MobiDB-lite"/>
    </source>
</evidence>
<evidence type="ECO:0000313" key="10">
    <source>
        <dbReference type="Proteomes" id="UP000234748"/>
    </source>
</evidence>
<evidence type="ECO:0000313" key="9">
    <source>
        <dbReference type="EMBL" id="PLT31065.1"/>
    </source>
</evidence>
<evidence type="ECO:0000259" key="8">
    <source>
        <dbReference type="Pfam" id="PF04316"/>
    </source>
</evidence>
<keyword evidence="6" id="KW-0804">Transcription</keyword>
<comment type="caution">
    <text evidence="9">The sequence shown here is derived from an EMBL/GenBank/DDBJ whole genome shotgun (WGS) entry which is preliminary data.</text>
</comment>
<dbReference type="InterPro" id="IPR035890">
    <property type="entry name" value="Anti-sigma-28_factor_FlgM_sf"/>
</dbReference>
<feature type="region of interest" description="Disordered" evidence="7">
    <location>
        <begin position="1"/>
        <end position="23"/>
    </location>
</feature>
<evidence type="ECO:0000256" key="5">
    <source>
        <dbReference type="ARBA" id="ARBA00023015"/>
    </source>
</evidence>
<evidence type="ECO:0000256" key="3">
    <source>
        <dbReference type="ARBA" id="ARBA00022491"/>
    </source>
</evidence>
<keyword evidence="9" id="KW-0282">Flagellum</keyword>
<dbReference type="GO" id="GO:0044781">
    <property type="term" value="P:bacterial-type flagellum organization"/>
    <property type="evidence" value="ECO:0007669"/>
    <property type="project" value="UniProtKB-KW"/>
</dbReference>
<keyword evidence="4" id="KW-1005">Bacterial flagellum biogenesis</keyword>
<dbReference type="EMBL" id="PGUY01000013">
    <property type="protein sequence ID" value="PLT31065.1"/>
    <property type="molecule type" value="Genomic_DNA"/>
</dbReference>
<keyword evidence="9" id="KW-0966">Cell projection</keyword>
<evidence type="ECO:0000256" key="1">
    <source>
        <dbReference type="ARBA" id="ARBA00005322"/>
    </source>
</evidence>
<sequence length="87" mass="9905">MKINHVGSAGMNPYKRQLNKMDEVKQSSFKSDKVEISQSAKELQHTSQIPAQREAKVEALKEQIKNGTYKIDAGETAKSIIKYYFDK</sequence>
<comment type="similarity">
    <text evidence="1">Belongs to the FlgM family.</text>
</comment>
<reference evidence="9 10" key="1">
    <citation type="submission" date="2017-11" db="EMBL/GenBank/DDBJ databases">
        <title>Comparitive Functional Genomics of Dry Heat Resistant strains isolated from the Viking Spacecraft.</title>
        <authorList>
            <person name="Seuylemezian A."/>
            <person name="Cooper K."/>
            <person name="Vaishampayan P."/>
        </authorList>
    </citation>
    <scope>NUCLEOTIDE SEQUENCE [LARGE SCALE GENOMIC DNA]</scope>
    <source>
        <strain evidence="9 10">V1-29</strain>
    </source>
</reference>
<keyword evidence="5" id="KW-0805">Transcription regulation</keyword>
<name>A0A2N5M9Q5_9BACI</name>
<dbReference type="Pfam" id="PF04316">
    <property type="entry name" value="FlgM"/>
    <property type="match status" value="1"/>
</dbReference>
<keyword evidence="9" id="KW-0969">Cilium</keyword>
<evidence type="ECO:0000256" key="2">
    <source>
        <dbReference type="ARBA" id="ARBA00017823"/>
    </source>
</evidence>
<evidence type="ECO:0000256" key="6">
    <source>
        <dbReference type="ARBA" id="ARBA00023163"/>
    </source>
</evidence>
<dbReference type="NCBIfam" id="TIGR03824">
    <property type="entry name" value="FlgM_jcvi"/>
    <property type="match status" value="1"/>
</dbReference>
<dbReference type="InterPro" id="IPR031316">
    <property type="entry name" value="FlgM_C"/>
</dbReference>
<proteinExistence type="inferred from homology"/>
<accession>A0A2N5M9Q5</accession>
<organism evidence="9 10">
    <name type="scientific">Peribacillus deserti</name>
    <dbReference type="NCBI Taxonomy" id="673318"/>
    <lineage>
        <taxon>Bacteria</taxon>
        <taxon>Bacillati</taxon>
        <taxon>Bacillota</taxon>
        <taxon>Bacilli</taxon>
        <taxon>Bacillales</taxon>
        <taxon>Bacillaceae</taxon>
        <taxon>Peribacillus</taxon>
    </lineage>
</organism>
<gene>
    <name evidence="9" type="primary">flgM</name>
    <name evidence="9" type="ORF">CUU66_04485</name>
</gene>
<dbReference type="AlphaFoldDB" id="A0A2N5M9Q5"/>
<dbReference type="SUPFAM" id="SSF101498">
    <property type="entry name" value="Anti-sigma factor FlgM"/>
    <property type="match status" value="1"/>
</dbReference>
<dbReference type="RefSeq" id="WP_101640477.1">
    <property type="nucleotide sequence ID" value="NZ_PGUY01000013.1"/>
</dbReference>
<keyword evidence="3" id="KW-0678">Repressor</keyword>
<evidence type="ECO:0000256" key="4">
    <source>
        <dbReference type="ARBA" id="ARBA00022795"/>
    </source>
</evidence>
<dbReference type="Proteomes" id="UP000234748">
    <property type="component" value="Unassembled WGS sequence"/>
</dbReference>
<keyword evidence="10" id="KW-1185">Reference proteome</keyword>
<protein>
    <recommendedName>
        <fullName evidence="2">Negative regulator of flagellin synthesis</fullName>
    </recommendedName>
</protein>
<dbReference type="OrthoDB" id="2991036at2"/>
<dbReference type="InterPro" id="IPR007412">
    <property type="entry name" value="FlgM"/>
</dbReference>
<dbReference type="GO" id="GO:0045892">
    <property type="term" value="P:negative regulation of DNA-templated transcription"/>
    <property type="evidence" value="ECO:0007669"/>
    <property type="project" value="InterPro"/>
</dbReference>